<name>A0A1S6HPR5_9GAMM</name>
<dbReference type="SUPFAM" id="SSF81342">
    <property type="entry name" value="Transmembrane di-heme cytochromes"/>
    <property type="match status" value="1"/>
</dbReference>
<dbReference type="KEGG" id="spsw:Sps_02355"/>
<dbReference type="GO" id="GO:0022904">
    <property type="term" value="P:respiratory electron transport chain"/>
    <property type="evidence" value="ECO:0007669"/>
    <property type="project" value="InterPro"/>
</dbReference>
<evidence type="ECO:0000256" key="4">
    <source>
        <dbReference type="ARBA" id="ARBA00022475"/>
    </source>
</evidence>
<feature type="domain" description="Cytochrome b561 bacterial/Ni-hydrogenase" evidence="14">
    <location>
        <begin position="9"/>
        <end position="179"/>
    </location>
</feature>
<evidence type="ECO:0000256" key="3">
    <source>
        <dbReference type="ARBA" id="ARBA00022448"/>
    </source>
</evidence>
<dbReference type="Pfam" id="PF01292">
    <property type="entry name" value="Ni_hydr_CYTB"/>
    <property type="match status" value="1"/>
</dbReference>
<dbReference type="AlphaFoldDB" id="A0A1S6HPR5"/>
<evidence type="ECO:0000256" key="1">
    <source>
        <dbReference type="ARBA" id="ARBA00001970"/>
    </source>
</evidence>
<keyword evidence="7" id="KW-0479">Metal-binding</keyword>
<keyword evidence="4" id="KW-1003">Cell membrane</keyword>
<evidence type="ECO:0000256" key="6">
    <source>
        <dbReference type="ARBA" id="ARBA00022692"/>
    </source>
</evidence>
<evidence type="ECO:0000313" key="15">
    <source>
        <dbReference type="EMBL" id="AQS37513.1"/>
    </source>
</evidence>
<gene>
    <name evidence="15" type="ORF">Sps_02355</name>
</gene>
<evidence type="ECO:0000256" key="13">
    <source>
        <dbReference type="SAM" id="Phobius"/>
    </source>
</evidence>
<dbReference type="GO" id="GO:0046872">
    <property type="term" value="F:metal ion binding"/>
    <property type="evidence" value="ECO:0007669"/>
    <property type="project" value="UniProtKB-KW"/>
</dbReference>
<organism evidence="15 16">
    <name type="scientific">Shewanella psychrophila</name>
    <dbReference type="NCBI Taxonomy" id="225848"/>
    <lineage>
        <taxon>Bacteria</taxon>
        <taxon>Pseudomonadati</taxon>
        <taxon>Pseudomonadota</taxon>
        <taxon>Gammaproteobacteria</taxon>
        <taxon>Alteromonadales</taxon>
        <taxon>Shewanellaceae</taxon>
        <taxon>Shewanella</taxon>
    </lineage>
</organism>
<dbReference type="GO" id="GO:0020037">
    <property type="term" value="F:heme binding"/>
    <property type="evidence" value="ECO:0007669"/>
    <property type="project" value="TreeGrafter"/>
</dbReference>
<keyword evidence="8" id="KW-0249">Electron transport</keyword>
<keyword evidence="3" id="KW-0813">Transport</keyword>
<evidence type="ECO:0000256" key="7">
    <source>
        <dbReference type="ARBA" id="ARBA00022723"/>
    </source>
</evidence>
<sequence length="182" mass="20223">MFRNTEKSYGITAILVHWISAIAVIGLFAAGVWMVELTYYSSWYKTAPDLHRSVGILLFLLTLARIAWKFANPKPAPLTKHKNWEVKAGHLAHGAIYLLLLLIMCSGYLISTADGRGISVFNLFEVPGAGELFNGQADIAGFVHQYAAYSLIGLVVIHMLGAFKHHFFDKDSTLVRMITVLK</sequence>
<dbReference type="OrthoDB" id="9793784at2"/>
<keyword evidence="9 13" id="KW-1133">Transmembrane helix</keyword>
<feature type="transmembrane region" description="Helical" evidence="13">
    <location>
        <begin position="12"/>
        <end position="34"/>
    </location>
</feature>
<evidence type="ECO:0000256" key="5">
    <source>
        <dbReference type="ARBA" id="ARBA00022617"/>
    </source>
</evidence>
<evidence type="ECO:0000256" key="10">
    <source>
        <dbReference type="ARBA" id="ARBA00023004"/>
    </source>
</evidence>
<evidence type="ECO:0000259" key="14">
    <source>
        <dbReference type="Pfam" id="PF01292"/>
    </source>
</evidence>
<feature type="transmembrane region" description="Helical" evidence="13">
    <location>
        <begin position="91"/>
        <end position="110"/>
    </location>
</feature>
<keyword evidence="5" id="KW-0349">Heme</keyword>
<keyword evidence="16" id="KW-1185">Reference proteome</keyword>
<feature type="transmembrane region" description="Helical" evidence="13">
    <location>
        <begin position="146"/>
        <end position="163"/>
    </location>
</feature>
<dbReference type="PANTHER" id="PTHR30529">
    <property type="entry name" value="CYTOCHROME B561"/>
    <property type="match status" value="1"/>
</dbReference>
<dbReference type="PANTHER" id="PTHR30529:SF1">
    <property type="entry name" value="CYTOCHROME B561 HOMOLOG 2"/>
    <property type="match status" value="1"/>
</dbReference>
<evidence type="ECO:0000256" key="9">
    <source>
        <dbReference type="ARBA" id="ARBA00022989"/>
    </source>
</evidence>
<keyword evidence="10" id="KW-0408">Iron</keyword>
<dbReference type="RefSeq" id="WP_077752674.1">
    <property type="nucleotide sequence ID" value="NZ_CP014782.1"/>
</dbReference>
<accession>A0A1S6HPR5</accession>
<dbReference type="EMBL" id="CP014782">
    <property type="protein sequence ID" value="AQS37513.1"/>
    <property type="molecule type" value="Genomic_DNA"/>
</dbReference>
<dbReference type="InterPro" id="IPR011577">
    <property type="entry name" value="Cyt_b561_bac/Ni-Hgenase"/>
</dbReference>
<evidence type="ECO:0000256" key="2">
    <source>
        <dbReference type="ARBA" id="ARBA00004651"/>
    </source>
</evidence>
<dbReference type="InterPro" id="IPR052168">
    <property type="entry name" value="Cytochrome_b561_oxidase"/>
</dbReference>
<keyword evidence="11 13" id="KW-0472">Membrane</keyword>
<comment type="similarity">
    <text evidence="12">Belongs to the cytochrome b561 family.</text>
</comment>
<proteinExistence type="inferred from homology"/>
<feature type="transmembrane region" description="Helical" evidence="13">
    <location>
        <begin position="54"/>
        <end position="71"/>
    </location>
</feature>
<keyword evidence="6 13" id="KW-0812">Transmembrane</keyword>
<comment type="cofactor">
    <cofactor evidence="1">
        <name>heme b</name>
        <dbReference type="ChEBI" id="CHEBI:60344"/>
    </cofactor>
</comment>
<dbReference type="InterPro" id="IPR016174">
    <property type="entry name" value="Di-haem_cyt_TM"/>
</dbReference>
<dbReference type="GO" id="GO:0005886">
    <property type="term" value="C:plasma membrane"/>
    <property type="evidence" value="ECO:0007669"/>
    <property type="project" value="UniProtKB-SubCell"/>
</dbReference>
<evidence type="ECO:0000256" key="8">
    <source>
        <dbReference type="ARBA" id="ARBA00022982"/>
    </source>
</evidence>
<comment type="subcellular location">
    <subcellularLocation>
        <location evidence="2">Cell membrane</location>
        <topology evidence="2">Multi-pass membrane protein</topology>
    </subcellularLocation>
</comment>
<protein>
    <submittedName>
        <fullName evidence="15">Cytochrome B561</fullName>
    </submittedName>
</protein>
<reference evidence="15 16" key="1">
    <citation type="submission" date="2016-03" db="EMBL/GenBank/DDBJ databases">
        <title>Complete genome sequence of Shewanella psychrophila WP2, a deep sea bacterium isolated from west Pacific sediment.</title>
        <authorList>
            <person name="Xu G."/>
            <person name="Jian H."/>
        </authorList>
    </citation>
    <scope>NUCLEOTIDE SEQUENCE [LARGE SCALE GENOMIC DNA]</scope>
    <source>
        <strain evidence="15 16">WP2</strain>
    </source>
</reference>
<evidence type="ECO:0000313" key="16">
    <source>
        <dbReference type="Proteomes" id="UP000189545"/>
    </source>
</evidence>
<dbReference type="STRING" id="225848.Sps_02355"/>
<evidence type="ECO:0000256" key="12">
    <source>
        <dbReference type="ARBA" id="ARBA00037975"/>
    </source>
</evidence>
<dbReference type="Proteomes" id="UP000189545">
    <property type="component" value="Chromosome"/>
</dbReference>
<dbReference type="GO" id="GO:0009055">
    <property type="term" value="F:electron transfer activity"/>
    <property type="evidence" value="ECO:0007669"/>
    <property type="project" value="InterPro"/>
</dbReference>
<dbReference type="Gene3D" id="1.20.950.20">
    <property type="entry name" value="Transmembrane di-heme cytochromes, Chain C"/>
    <property type="match status" value="1"/>
</dbReference>
<evidence type="ECO:0000256" key="11">
    <source>
        <dbReference type="ARBA" id="ARBA00023136"/>
    </source>
</evidence>